<evidence type="ECO:0000256" key="2">
    <source>
        <dbReference type="ARBA" id="ARBA00011255"/>
    </source>
</evidence>
<dbReference type="GO" id="GO:0009424">
    <property type="term" value="C:bacterial-type flagellum hook"/>
    <property type="evidence" value="ECO:0007669"/>
    <property type="project" value="UniProtKB-UniRule"/>
</dbReference>
<evidence type="ECO:0000313" key="9">
    <source>
        <dbReference type="Proteomes" id="UP000264141"/>
    </source>
</evidence>
<evidence type="ECO:0000256" key="5">
    <source>
        <dbReference type="RuleBase" id="RU362066"/>
    </source>
</evidence>
<keyword evidence="5" id="KW-0964">Secreted</keyword>
<keyword evidence="3 5" id="KW-0175">Coiled coil</keyword>
<dbReference type="InterPro" id="IPR003481">
    <property type="entry name" value="FliD_N"/>
</dbReference>
<evidence type="ECO:0000256" key="1">
    <source>
        <dbReference type="ARBA" id="ARBA00009764"/>
    </source>
</evidence>
<feature type="coiled-coil region" evidence="5">
    <location>
        <begin position="522"/>
        <end position="549"/>
    </location>
</feature>
<evidence type="ECO:0000256" key="3">
    <source>
        <dbReference type="ARBA" id="ARBA00023054"/>
    </source>
</evidence>
<dbReference type="GO" id="GO:0005576">
    <property type="term" value="C:extracellular region"/>
    <property type="evidence" value="ECO:0007669"/>
    <property type="project" value="UniProtKB-SubCell"/>
</dbReference>
<feature type="coiled-coil region" evidence="5">
    <location>
        <begin position="39"/>
        <end position="76"/>
    </location>
</feature>
<gene>
    <name evidence="8" type="ORF">DEQ80_09125</name>
</gene>
<proteinExistence type="inferred from homology"/>
<dbReference type="STRING" id="229919.GCA_001050195_02724"/>
<reference evidence="8 9" key="1">
    <citation type="journal article" date="2018" name="Nat. Biotechnol.">
        <title>A standardized bacterial taxonomy based on genome phylogeny substantially revises the tree of life.</title>
        <authorList>
            <person name="Parks D.H."/>
            <person name="Chuvochina M."/>
            <person name="Waite D.W."/>
            <person name="Rinke C."/>
            <person name="Skarshewski A."/>
            <person name="Chaumeil P.A."/>
            <person name="Hugenholtz P."/>
        </authorList>
    </citation>
    <scope>NUCLEOTIDE SEQUENCE [LARGE SCALE GENOMIC DNA]</scope>
    <source>
        <strain evidence="8">UBA8781</strain>
    </source>
</reference>
<dbReference type="Pfam" id="PF07195">
    <property type="entry name" value="FliD_C"/>
    <property type="match status" value="1"/>
</dbReference>
<keyword evidence="4 5" id="KW-0975">Bacterial flagellum</keyword>
<feature type="domain" description="Flagellar hook-associated protein 2 C-terminal" evidence="7">
    <location>
        <begin position="344"/>
        <end position="559"/>
    </location>
</feature>
<feature type="domain" description="Flagellar hook-associated protein 2 N-terminal" evidence="6">
    <location>
        <begin position="26"/>
        <end position="124"/>
    </location>
</feature>
<dbReference type="GO" id="GO:0009421">
    <property type="term" value="C:bacterial-type flagellum filament cap"/>
    <property type="evidence" value="ECO:0007669"/>
    <property type="project" value="InterPro"/>
</dbReference>
<sequence length="582" mass="62659">MRCKERERHRGNMANTIRQLDTVFVNLINDLMTLERQPLQRLTQRRDEIQVQKAVYNDLRNLLEDFQNAVKGLNSSYPLYAMTEGRAVKVSNTTGNATVLTASAGASAAPGTYEISDITLARQHRVFSSRQEYTNQALNLTGSFYLGGAATASVSGATGGAVAAFGTSAVESGLTELGTDSYAVETRQDGLGGWQFRVVNRAGEAVTVKKTDGSGTTSEWQSIPVGGVFDTGRGLTVTFGSDPQMYTEASRSGGAALANYTARGALIEVNAGDTLIDVVTRINRAAYAEGNRVSASIIDRQLVLTNERSGQNYLLQASDSNGGVLQSLGLVDGTGNFLNQQMPTDASMKVNGLLVTRSGNRGLSDIIHGLTIDLAPDAEGKSATLEVTSDVSAARKAIEDMLGKYNKLMDYLSAKVTNLKQTDGTYKRGALAGDYSIVTLRMELARQFGAAVTNSGAFGMLREVGISLDDSFKASISDAAKLESLLLSKRSDVTALFDQLSTNLTTTIGRFTGASGYMASVSSALDRQLESAKQQIDAMNSRLATREEQLYQQYGEIQAQLLTMTYMQQQFLAMYGNYNVYK</sequence>
<evidence type="ECO:0000259" key="6">
    <source>
        <dbReference type="Pfam" id="PF02465"/>
    </source>
</evidence>
<dbReference type="InterPro" id="IPR010809">
    <property type="entry name" value="FliD_C"/>
</dbReference>
<comment type="subunit">
    <text evidence="2 5">Homopentamer.</text>
</comment>
<dbReference type="EMBL" id="DPBP01000036">
    <property type="protein sequence ID" value="HCE18007.1"/>
    <property type="molecule type" value="Genomic_DNA"/>
</dbReference>
<organism evidence="8 9">
    <name type="scientific">Anaerolinea thermolimosa</name>
    <dbReference type="NCBI Taxonomy" id="229919"/>
    <lineage>
        <taxon>Bacteria</taxon>
        <taxon>Bacillati</taxon>
        <taxon>Chloroflexota</taxon>
        <taxon>Anaerolineae</taxon>
        <taxon>Anaerolineales</taxon>
        <taxon>Anaerolineaceae</taxon>
        <taxon>Anaerolinea</taxon>
    </lineage>
</organism>
<comment type="caution">
    <text evidence="8">The sequence shown here is derived from an EMBL/GenBank/DDBJ whole genome shotgun (WGS) entry which is preliminary data.</text>
</comment>
<comment type="subcellular location">
    <subcellularLocation>
        <location evidence="5">Secreted</location>
    </subcellularLocation>
    <subcellularLocation>
        <location evidence="5">Bacterial flagellum</location>
    </subcellularLocation>
</comment>
<accession>A0A3D1JIE4</accession>
<evidence type="ECO:0000256" key="4">
    <source>
        <dbReference type="ARBA" id="ARBA00023143"/>
    </source>
</evidence>
<dbReference type="GO" id="GO:0071973">
    <property type="term" value="P:bacterial-type flagellum-dependent cell motility"/>
    <property type="evidence" value="ECO:0007669"/>
    <property type="project" value="TreeGrafter"/>
</dbReference>
<dbReference type="GO" id="GO:0007155">
    <property type="term" value="P:cell adhesion"/>
    <property type="evidence" value="ECO:0007669"/>
    <property type="project" value="InterPro"/>
</dbReference>
<name>A0A3D1JIE4_9CHLR</name>
<dbReference type="Pfam" id="PF02465">
    <property type="entry name" value="FliD_N"/>
    <property type="match status" value="1"/>
</dbReference>
<evidence type="ECO:0000313" key="8">
    <source>
        <dbReference type="EMBL" id="HCE18007.1"/>
    </source>
</evidence>
<comment type="function">
    <text evidence="5">Required for morphogenesis and for the elongation of the flagellar filament by facilitating polymerization of the flagellin monomers at the tip of growing filament. Forms a capping structure, which prevents flagellin subunits (transported through the central channel of the flagellum) from leaking out without polymerization at the distal end.</text>
</comment>
<dbReference type="PANTHER" id="PTHR30288:SF0">
    <property type="entry name" value="FLAGELLAR HOOK-ASSOCIATED PROTEIN 2"/>
    <property type="match status" value="1"/>
</dbReference>
<dbReference type="AlphaFoldDB" id="A0A3D1JIE4"/>
<comment type="similarity">
    <text evidence="1 5">Belongs to the FliD family.</text>
</comment>
<dbReference type="InterPro" id="IPR040026">
    <property type="entry name" value="FliD"/>
</dbReference>
<evidence type="ECO:0000259" key="7">
    <source>
        <dbReference type="Pfam" id="PF07195"/>
    </source>
</evidence>
<protein>
    <recommendedName>
        <fullName evidence="5">Flagellar hook-associated protein 2</fullName>
        <shortName evidence="5">HAP2</shortName>
    </recommendedName>
    <alternativeName>
        <fullName evidence="5">Flagellar cap protein</fullName>
    </alternativeName>
</protein>
<dbReference type="Proteomes" id="UP000264141">
    <property type="component" value="Unassembled WGS sequence"/>
</dbReference>
<dbReference type="PANTHER" id="PTHR30288">
    <property type="entry name" value="FLAGELLAR CAP/ASSEMBLY PROTEIN FLID"/>
    <property type="match status" value="1"/>
</dbReference>